<dbReference type="Pfam" id="PF13810">
    <property type="entry name" value="DUF4185"/>
    <property type="match status" value="1"/>
</dbReference>
<evidence type="ECO:0000313" key="2">
    <source>
        <dbReference type="Proteomes" id="UP000297792"/>
    </source>
</evidence>
<dbReference type="RefSeq" id="WP_135362362.1">
    <property type="nucleotide sequence ID" value="NZ_RWJZ01000030.1"/>
</dbReference>
<evidence type="ECO:0000313" key="1">
    <source>
        <dbReference type="EMBL" id="TGB36028.1"/>
    </source>
</evidence>
<proteinExistence type="predicted"/>
<protein>
    <submittedName>
        <fullName evidence="1">DUF4185 domain-containing protein</fullName>
    </submittedName>
</protein>
<sequence length="551" mass="58016">MTNLRTLRDWVPEIGDLTAATRKRATGHVDSSDFYRALIKASTWQGDAANEATVSMLMAVFAHDVRAEDLSKAADAMGRAERDAQTLANTVKAILDDAGQNPAVDVNQDTNQVSAPSNYDYLDDDTKATVSEKIADLGARIADALAEGDRINTELAQAMAQASGIAEPATTAPTSLADLLLGPLKPGETRNMGPIAGTGSDPGIPGIGAADLGEIVTLPDGRQVAIFGDSFSGPGVQGTHYPSVAVEVKTDPRTGQMTFTKVLTGSDGSNTIFPIPESVKKEHPEATFTLPAGTIQANGKTYMKVAATDGHLQPTGGSWLVEITNTPENGWTAIGDNHDGKPPTSYQEWKYDHTPTPKEPWKVTGQSDNPPSQISGYQDGDGKVHIAANSFDRSQPVTMYQVDNPADVADPTKWRPLLADGAYGAEGQLSTTPISDSKFGELTFREVDGRPVLSGLNLGPGGGVEVYVGSAGHPEGVLDNRPVQVGGFDGPAKVEAPYGGYIVPNADGSMPHLEKMPILVSQWTPGADGVPGTADDKYNTQQVFVNATPSR</sequence>
<gene>
    <name evidence="1" type="ORF">EJD98_30530</name>
</gene>
<dbReference type="InterPro" id="IPR025442">
    <property type="entry name" value="DUF4185"/>
</dbReference>
<organism evidence="1 2">
    <name type="scientific">Mycolicibacterium peregrinum</name>
    <name type="common">Mycobacterium peregrinum</name>
    <dbReference type="NCBI Taxonomy" id="43304"/>
    <lineage>
        <taxon>Bacteria</taxon>
        <taxon>Bacillati</taxon>
        <taxon>Actinomycetota</taxon>
        <taxon>Actinomycetes</taxon>
        <taxon>Mycobacteriales</taxon>
        <taxon>Mycobacteriaceae</taxon>
        <taxon>Mycolicibacterium</taxon>
    </lineage>
</organism>
<dbReference type="AlphaFoldDB" id="A0A4Z0HGI8"/>
<keyword evidence="2" id="KW-1185">Reference proteome</keyword>
<reference evidence="1 2" key="1">
    <citation type="submission" date="2018-12" db="EMBL/GenBank/DDBJ databases">
        <title>Draft genome sequences of Mycolicibacterium peregrinum isolated from a pig with lymphadenitis and from soil on the same Japanese pig farm.</title>
        <authorList>
            <person name="Komatsu T."/>
            <person name="Ohya K."/>
            <person name="Sawai K."/>
            <person name="Odoi J.O."/>
            <person name="Otsu K."/>
            <person name="Ota A."/>
            <person name="Ito T."/>
            <person name="Kawai M."/>
            <person name="Maruyama F."/>
        </authorList>
    </citation>
    <scope>NUCLEOTIDE SEQUENCE [LARGE SCALE GENOMIC DNA]</scope>
    <source>
        <strain evidence="1 2">138</strain>
    </source>
</reference>
<name>A0A4Z0HGI8_MYCPR</name>
<comment type="caution">
    <text evidence="1">The sequence shown here is derived from an EMBL/GenBank/DDBJ whole genome shotgun (WGS) entry which is preliminary data.</text>
</comment>
<accession>A0A4Z0HGI8</accession>
<dbReference type="Proteomes" id="UP000297792">
    <property type="component" value="Unassembled WGS sequence"/>
</dbReference>
<dbReference type="EMBL" id="RWKA01000029">
    <property type="protein sequence ID" value="TGB36028.1"/>
    <property type="molecule type" value="Genomic_DNA"/>
</dbReference>